<feature type="domain" description="Protein kinase" evidence="4">
    <location>
        <begin position="1469"/>
        <end position="1736"/>
    </location>
</feature>
<dbReference type="InterPro" id="IPR011009">
    <property type="entry name" value="Kinase-like_dom_sf"/>
</dbReference>
<feature type="compositionally biased region" description="Basic and acidic residues" evidence="3">
    <location>
        <begin position="1073"/>
        <end position="1089"/>
    </location>
</feature>
<dbReference type="PROSITE" id="PS50011">
    <property type="entry name" value="PROTEIN_KINASE_DOM"/>
    <property type="match status" value="1"/>
</dbReference>
<evidence type="ECO:0000256" key="1">
    <source>
        <dbReference type="ARBA" id="ARBA00022786"/>
    </source>
</evidence>
<organism evidence="5 6">
    <name type="scientific">Chara braunii</name>
    <name type="common">Braun's stonewort</name>
    <dbReference type="NCBI Taxonomy" id="69332"/>
    <lineage>
        <taxon>Eukaryota</taxon>
        <taxon>Viridiplantae</taxon>
        <taxon>Streptophyta</taxon>
        <taxon>Charophyceae</taxon>
        <taxon>Charales</taxon>
        <taxon>Characeae</taxon>
        <taxon>Chara</taxon>
    </lineage>
</organism>
<comment type="caution">
    <text evidence="5">The sequence shown here is derived from an EMBL/GenBank/DDBJ whole genome shotgun (WGS) entry which is preliminary data.</text>
</comment>
<proteinExistence type="predicted"/>
<name>A0A388LLP2_CHABU</name>
<protein>
    <recommendedName>
        <fullName evidence="4">Protein kinase domain-containing protein</fullName>
    </recommendedName>
</protein>
<dbReference type="InterPro" id="IPR000477">
    <property type="entry name" value="RT_dom"/>
</dbReference>
<dbReference type="InterPro" id="IPR015943">
    <property type="entry name" value="WD40/YVTN_repeat-like_dom_sf"/>
</dbReference>
<dbReference type="CDD" id="cd01647">
    <property type="entry name" value="RT_LTR"/>
    <property type="match status" value="1"/>
</dbReference>
<dbReference type="Pfam" id="PF00069">
    <property type="entry name" value="Pkinase"/>
    <property type="match status" value="1"/>
</dbReference>
<dbReference type="SMART" id="SM00320">
    <property type="entry name" value="WD40"/>
    <property type="match status" value="4"/>
</dbReference>
<keyword evidence="2" id="KW-0175">Coiled coil</keyword>
<gene>
    <name evidence="5" type="ORF">CBR_g36750</name>
</gene>
<dbReference type="InterPro" id="IPR043128">
    <property type="entry name" value="Rev_trsase/Diguanyl_cyclase"/>
</dbReference>
<dbReference type="EMBL" id="BFEA01000429">
    <property type="protein sequence ID" value="GBG83132.1"/>
    <property type="molecule type" value="Genomic_DNA"/>
</dbReference>
<feature type="coiled-coil region" evidence="2">
    <location>
        <begin position="1311"/>
        <end position="1439"/>
    </location>
</feature>
<dbReference type="InterPro" id="IPR036322">
    <property type="entry name" value="WD40_repeat_dom_sf"/>
</dbReference>
<evidence type="ECO:0000313" key="6">
    <source>
        <dbReference type="Proteomes" id="UP000265515"/>
    </source>
</evidence>
<dbReference type="Gene3D" id="3.10.10.10">
    <property type="entry name" value="HIV Type 1 Reverse Transcriptase, subunit A, domain 1"/>
    <property type="match status" value="1"/>
</dbReference>
<dbReference type="SUPFAM" id="SSF56672">
    <property type="entry name" value="DNA/RNA polymerases"/>
    <property type="match status" value="1"/>
</dbReference>
<dbReference type="OrthoDB" id="3634897at2759"/>
<evidence type="ECO:0000256" key="2">
    <source>
        <dbReference type="SAM" id="Coils"/>
    </source>
</evidence>
<dbReference type="InterPro" id="IPR000719">
    <property type="entry name" value="Prot_kinase_dom"/>
</dbReference>
<dbReference type="Gene3D" id="2.130.10.10">
    <property type="entry name" value="YVTN repeat-like/Quinoprotein amine dehydrogenase"/>
    <property type="match status" value="1"/>
</dbReference>
<keyword evidence="1" id="KW-0833">Ubl conjugation pathway</keyword>
<dbReference type="SUPFAM" id="SSF50978">
    <property type="entry name" value="WD40 repeat-like"/>
    <property type="match status" value="1"/>
</dbReference>
<dbReference type="GO" id="GO:0005524">
    <property type="term" value="F:ATP binding"/>
    <property type="evidence" value="ECO:0007669"/>
    <property type="project" value="InterPro"/>
</dbReference>
<evidence type="ECO:0000256" key="3">
    <source>
        <dbReference type="SAM" id="MobiDB-lite"/>
    </source>
</evidence>
<feature type="compositionally biased region" description="Basic and acidic residues" evidence="3">
    <location>
        <begin position="1152"/>
        <end position="1172"/>
    </location>
</feature>
<keyword evidence="6" id="KW-1185">Reference proteome</keyword>
<dbReference type="Gene3D" id="1.10.510.10">
    <property type="entry name" value="Transferase(Phosphotransferase) domain 1"/>
    <property type="match status" value="1"/>
</dbReference>
<feature type="region of interest" description="Disordered" evidence="3">
    <location>
        <begin position="1016"/>
        <end position="1099"/>
    </location>
</feature>
<accession>A0A388LLP2</accession>
<dbReference type="InterPro" id="IPR051348">
    <property type="entry name" value="U-box_ubiquitin_ligases"/>
</dbReference>
<dbReference type="Proteomes" id="UP000265515">
    <property type="component" value="Unassembled WGS sequence"/>
</dbReference>
<evidence type="ECO:0000313" key="5">
    <source>
        <dbReference type="EMBL" id="GBG83132.1"/>
    </source>
</evidence>
<dbReference type="Gene3D" id="3.30.70.270">
    <property type="match status" value="1"/>
</dbReference>
<dbReference type="PANTHER" id="PTHR45647">
    <property type="entry name" value="OS02G0152300 PROTEIN"/>
    <property type="match status" value="1"/>
</dbReference>
<sequence>MHIGGEPINAVAVRSEIDWLTRTFLICPTDKAPHTPTFVCTNFIRRFALKRLSGPDFVPTTEQPTQAAAWLMQEASSFAPNSCMEDKTQLPHLMTVYKVHNESFRWITNTAGSVLAPVAKICDCILKLLAIDVQTFCVKKSKLVEQEIGVRPNFWWPISSIGEFVANLPERVYAIYTGDITRCFETIPTDGSEEGLIEAVKFFVACAMEWRRERTTRDMVAISISARGSMFPDWVSSIQDRDREKLYFDEQGIIDACEWLISNGLVQMGDDVWKQVLGIPMGLACSPMLCDVYYFKYEFGLVTHLLDRQDWQAVECFQDTYSCHVSKPRQQAMSACHVSMPRQQCQPCHVSSRSVPHEQQSVPCQQQSVSRQRHMPMFTRSQTGDMEQKQGETTEAYEARMLTLMAEIKQWVEAATAAQKKEEEEVEKQRRLVEKQPLQQDKVLVRTGATISAASQKIRRPSNFGMRSGGDEISLCFLRTVATTESSPMDLSSDTRVVWLLDEFVDVFESPTNVVPDRPISHEIILEAGVVPLKGCIYHMSKEELVVLRAQLDDFLDKGWICPNSSPYGAPVLFVREQNKDFRLCIDYRKLNRQTVKNAGPLPCIDDLLERLGGAQFFSKLNLKSDSSNFDTPTRSLQIRVQNAVQTLEWVVMPFGLTNAPMTFQVVMTNEFRAMWDRFVLVYLGDILVRQELEYLGHFVTPEGIGPLSDKIQAVWNYKDGCQMATAACPPGLKYNAAKFVGREDWVAVLQFSTSICVFEVIVYEIVPTSEVGPWTFEKVMGLPITDEFDERVVLSFPKKANRLEKLISLVVDPSSRYLFVIGNLRSSWFARSTDSIFMWDMDQSWEKGILTSRHPITKLAFHPREPRVLATGGTRCHIRVCEGGKWSVLLDKCNGGEITSLQFCDDLQRSLLVSGFRHGDFWIWDYKAKQRVARLETCRPVKALFHPTRPYIFSASRAGIITAWNDSNYQPVRLLDCGEKEVCSMALCGNSNELILVVGGKGTFLVMEADHHHQAVHPQKRVKLEEEEGCNRKELEASVQASKGANREETSTQAETVQEHETQVSEVALEMESAKGRPKQQESVHAKAEGTSSSRRMSQPFETAVLGWMQIGATTELKERLEQSQSGPEDEENNLETDVSDLMEETLAPGRKSEQSGVEKGRDEREQMDDERVEHLGGEVRNVTEQSNGIHGMKSQDPCGSDHEKENQMRTEMIRHPEEAVVHYIGIGVANKEASKRRMERMLKRRLKRHRSEGEQSEGMHVERINQVENQELQHASDLGLGARGQVPEARFERLGTEQENADQMHAKRIKELEREVGNLAKESKKVKRIESEVRNLKAERNRLKERCKAHAKKEQMLAERAKRLEAETSNLKLERETLTRRCEESESTIHGLQAKYWELIEDKLAEKTQFEKSRARVQELEQRLEREACAREALERSLALRGGNEKDRVDRLWEFSSEELQAATGRFSDRCKLEERCYGSVYEGKIASIMIKKLKAGDKIGQQHGKLTAEMIDRLKSLHHRHLQTFLGVCYDENCLVYDHPANGSVKGSISGTEMSTGRSLPWHVRLRVMAEVAQALLFLHSNQSAAGGPIIHRNIKPENIFLDAKFSAKIGELDVALLVPDQASEMCLSTLSSLQYLAPELGRRKVFDEKTDIYSFGVTILEMLSGNFADAVGTIEDAVKDAATFPSALDAKAGSWDVELALQAAQLGLRCVSLDRHDRPSMMTGEGAILPILSEIASKV</sequence>
<dbReference type="Gene3D" id="3.30.200.20">
    <property type="entry name" value="Phosphorylase Kinase, domain 1"/>
    <property type="match status" value="1"/>
</dbReference>
<evidence type="ECO:0000259" key="4">
    <source>
        <dbReference type="PROSITE" id="PS50011"/>
    </source>
</evidence>
<dbReference type="Gramene" id="GBG83132">
    <property type="protein sequence ID" value="GBG83132"/>
    <property type="gene ID" value="CBR_g36750"/>
</dbReference>
<dbReference type="PANTHER" id="PTHR45647:SF139">
    <property type="entry name" value="OS02G0152300 PROTEIN"/>
    <property type="match status" value="1"/>
</dbReference>
<reference evidence="5 6" key="1">
    <citation type="journal article" date="2018" name="Cell">
        <title>The Chara Genome: Secondary Complexity and Implications for Plant Terrestrialization.</title>
        <authorList>
            <person name="Nishiyama T."/>
            <person name="Sakayama H."/>
            <person name="Vries J.D."/>
            <person name="Buschmann H."/>
            <person name="Saint-Marcoux D."/>
            <person name="Ullrich K.K."/>
            <person name="Haas F.B."/>
            <person name="Vanderstraeten L."/>
            <person name="Becker D."/>
            <person name="Lang D."/>
            <person name="Vosolsobe S."/>
            <person name="Rombauts S."/>
            <person name="Wilhelmsson P.K.I."/>
            <person name="Janitza P."/>
            <person name="Kern R."/>
            <person name="Heyl A."/>
            <person name="Rumpler F."/>
            <person name="Villalobos L.I.A.C."/>
            <person name="Clay J.M."/>
            <person name="Skokan R."/>
            <person name="Toyoda A."/>
            <person name="Suzuki Y."/>
            <person name="Kagoshima H."/>
            <person name="Schijlen E."/>
            <person name="Tajeshwar N."/>
            <person name="Catarino B."/>
            <person name="Hetherington A.J."/>
            <person name="Saltykova A."/>
            <person name="Bonnot C."/>
            <person name="Breuninger H."/>
            <person name="Symeonidi A."/>
            <person name="Radhakrishnan G.V."/>
            <person name="Van Nieuwerburgh F."/>
            <person name="Deforce D."/>
            <person name="Chang C."/>
            <person name="Karol K.G."/>
            <person name="Hedrich R."/>
            <person name="Ulvskov P."/>
            <person name="Glockner G."/>
            <person name="Delwiche C.F."/>
            <person name="Petrasek J."/>
            <person name="Van de Peer Y."/>
            <person name="Friml J."/>
            <person name="Beilby M."/>
            <person name="Dolan L."/>
            <person name="Kohara Y."/>
            <person name="Sugano S."/>
            <person name="Fujiyama A."/>
            <person name="Delaux P.-M."/>
            <person name="Quint M."/>
            <person name="TheiBen G."/>
            <person name="Hagemann M."/>
            <person name="Harholt J."/>
            <person name="Dunand C."/>
            <person name="Zachgo S."/>
            <person name="Langdale J."/>
            <person name="Maumus F."/>
            <person name="Straeten D.V.D."/>
            <person name="Gould S.B."/>
            <person name="Rensing S.A."/>
        </authorList>
    </citation>
    <scope>NUCLEOTIDE SEQUENCE [LARGE SCALE GENOMIC DNA]</scope>
    <source>
        <strain evidence="5 6">S276</strain>
    </source>
</reference>
<dbReference type="InterPro" id="IPR043502">
    <property type="entry name" value="DNA/RNA_pol_sf"/>
</dbReference>
<feature type="region of interest" description="Disordered" evidence="3">
    <location>
        <begin position="1146"/>
        <end position="1172"/>
    </location>
</feature>
<dbReference type="InterPro" id="IPR001680">
    <property type="entry name" value="WD40_rpt"/>
</dbReference>
<dbReference type="Pfam" id="PF00078">
    <property type="entry name" value="RVT_1"/>
    <property type="match status" value="1"/>
</dbReference>
<dbReference type="SUPFAM" id="SSF56112">
    <property type="entry name" value="Protein kinase-like (PK-like)"/>
    <property type="match status" value="1"/>
</dbReference>
<dbReference type="GO" id="GO:0004672">
    <property type="term" value="F:protein kinase activity"/>
    <property type="evidence" value="ECO:0007669"/>
    <property type="project" value="InterPro"/>
</dbReference>